<protein>
    <submittedName>
        <fullName evidence="4">Uncharacterized protein</fullName>
    </submittedName>
</protein>
<reference evidence="4" key="1">
    <citation type="submission" date="2016-03" db="EMBL/GenBank/DDBJ databases">
        <title>Mechanisms controlling the formation of the plant cell surface in tip-growing cells are functionally conserved among land plants.</title>
        <authorList>
            <person name="Honkanen S."/>
            <person name="Jones V.A."/>
            <person name="Morieri G."/>
            <person name="Champion C."/>
            <person name="Hetherington A.J."/>
            <person name="Kelly S."/>
            <person name="Saint-Marcoux D."/>
            <person name="Proust H."/>
            <person name="Prescott H."/>
            <person name="Dolan L."/>
        </authorList>
    </citation>
    <scope>NUCLEOTIDE SEQUENCE [LARGE SCALE GENOMIC DNA]</scope>
    <source>
        <tissue evidence="4">Whole gametophyte</tissue>
    </source>
</reference>
<keyword evidence="2" id="KW-0067">ATP-binding</keyword>
<dbReference type="InterPro" id="IPR029048">
    <property type="entry name" value="HSP70_C_sf"/>
</dbReference>
<dbReference type="Proteomes" id="UP000077202">
    <property type="component" value="Unassembled WGS sequence"/>
</dbReference>
<dbReference type="PANTHER" id="PTHR45639">
    <property type="entry name" value="HSC70CB, ISOFORM G-RELATED"/>
    <property type="match status" value="1"/>
</dbReference>
<keyword evidence="1" id="KW-0547">Nucleotide-binding</keyword>
<proteinExistence type="predicted"/>
<accession>A0A176WFQ5</accession>
<dbReference type="GO" id="GO:0005829">
    <property type="term" value="C:cytosol"/>
    <property type="evidence" value="ECO:0007669"/>
    <property type="project" value="TreeGrafter"/>
</dbReference>
<organism evidence="4 5">
    <name type="scientific">Marchantia polymorpha subsp. ruderalis</name>
    <dbReference type="NCBI Taxonomy" id="1480154"/>
    <lineage>
        <taxon>Eukaryota</taxon>
        <taxon>Viridiplantae</taxon>
        <taxon>Streptophyta</taxon>
        <taxon>Embryophyta</taxon>
        <taxon>Marchantiophyta</taxon>
        <taxon>Marchantiopsida</taxon>
        <taxon>Marchantiidae</taxon>
        <taxon>Marchantiales</taxon>
        <taxon>Marchantiaceae</taxon>
        <taxon>Marchantia</taxon>
    </lineage>
</organism>
<feature type="compositionally biased region" description="Basic and acidic residues" evidence="3">
    <location>
        <begin position="32"/>
        <end position="48"/>
    </location>
</feature>
<dbReference type="GO" id="GO:0005634">
    <property type="term" value="C:nucleus"/>
    <property type="evidence" value="ECO:0007669"/>
    <property type="project" value="TreeGrafter"/>
</dbReference>
<keyword evidence="5" id="KW-1185">Reference proteome</keyword>
<name>A0A176WFQ5_MARPO</name>
<evidence type="ECO:0000256" key="1">
    <source>
        <dbReference type="ARBA" id="ARBA00022741"/>
    </source>
</evidence>
<feature type="region of interest" description="Disordered" evidence="3">
    <location>
        <begin position="1"/>
        <end position="71"/>
    </location>
</feature>
<evidence type="ECO:0000256" key="3">
    <source>
        <dbReference type="SAM" id="MobiDB-lite"/>
    </source>
</evidence>
<evidence type="ECO:0000313" key="5">
    <source>
        <dbReference type="Proteomes" id="UP000077202"/>
    </source>
</evidence>
<dbReference type="InterPro" id="IPR013126">
    <property type="entry name" value="Hsp_70_fam"/>
</dbReference>
<dbReference type="EMBL" id="LVLJ01000898">
    <property type="protein sequence ID" value="OAE32078.1"/>
    <property type="molecule type" value="Genomic_DNA"/>
</dbReference>
<dbReference type="PANTHER" id="PTHR45639:SF4">
    <property type="entry name" value="HSC70CB, ISOFORM G"/>
    <property type="match status" value="1"/>
</dbReference>
<gene>
    <name evidence="4" type="ORF">AXG93_2278s1590</name>
</gene>
<dbReference type="SUPFAM" id="SSF100934">
    <property type="entry name" value="Heat shock protein 70kD (HSP70), C-terminal subdomain"/>
    <property type="match status" value="1"/>
</dbReference>
<evidence type="ECO:0000256" key="2">
    <source>
        <dbReference type="ARBA" id="ARBA00022840"/>
    </source>
</evidence>
<sequence length="263" mass="28804">MEIDGEKPAYGKMDDADSQQTDGTGPENGAAADEKPSKTETEPKQEVAKKKKTKRTEVPVNEMVPGGLLSPNIKKAQEEEYEMALREDEIKSVYVAKLAQLKKLGDSVVERQKEAEARVPAMMELMDRVNSLRNAAQSKEAKYDRIAPEDEAQVLTACAKAEDWLKEKKQLQDALPKASYPVLLSADIKKKTKVLDQFCKPIMTKPRPPPPKAALPQPESKPAESKNGALNVFSSSGNDVPPSEPMDTDNGAPCPEADTVQTE</sequence>
<dbReference type="GO" id="GO:0005524">
    <property type="term" value="F:ATP binding"/>
    <property type="evidence" value="ECO:0007669"/>
    <property type="project" value="UniProtKB-KW"/>
</dbReference>
<feature type="compositionally biased region" description="Basic and acidic residues" evidence="3">
    <location>
        <begin position="1"/>
        <end position="15"/>
    </location>
</feature>
<dbReference type="AlphaFoldDB" id="A0A176WFQ5"/>
<feature type="region of interest" description="Disordered" evidence="3">
    <location>
        <begin position="199"/>
        <end position="263"/>
    </location>
</feature>
<dbReference type="Gene3D" id="1.20.1270.10">
    <property type="match status" value="1"/>
</dbReference>
<evidence type="ECO:0000313" key="4">
    <source>
        <dbReference type="EMBL" id="OAE32078.1"/>
    </source>
</evidence>
<dbReference type="GO" id="GO:0140662">
    <property type="term" value="F:ATP-dependent protein folding chaperone"/>
    <property type="evidence" value="ECO:0007669"/>
    <property type="project" value="InterPro"/>
</dbReference>
<comment type="caution">
    <text evidence="4">The sequence shown here is derived from an EMBL/GenBank/DDBJ whole genome shotgun (WGS) entry which is preliminary data.</text>
</comment>